<evidence type="ECO:0000259" key="6">
    <source>
        <dbReference type="PROSITE" id="PS50865"/>
    </source>
</evidence>
<evidence type="ECO:0000256" key="2">
    <source>
        <dbReference type="ARBA" id="ARBA00022771"/>
    </source>
</evidence>
<keyword evidence="1" id="KW-0479">Metal-binding</keyword>
<evidence type="ECO:0000256" key="1">
    <source>
        <dbReference type="ARBA" id="ARBA00022723"/>
    </source>
</evidence>
<evidence type="ECO:0000313" key="8">
    <source>
        <dbReference type="Proteomes" id="UP000284706"/>
    </source>
</evidence>
<sequence>MPRRLSCCVCRRMPIDNVDIKKCARCHSRLYCGRECQETDWPRHKTSCGISRFWYDKHRKCEDGSRHEGKLELITWSNEEEGTGWGHCTVEEADDLRRSFETEYKGDEAKFFKYWPQGFRWTCCGTDGDMTFGCDHHGTGSKPCTCDYCKSGRSLPASIYFEKTASRQGLKLSRGPDLRSSGLGAQRPRFY</sequence>
<name>A0A409VVT7_9AGAR</name>
<reference evidence="7 8" key="1">
    <citation type="journal article" date="2018" name="Evol. Lett.">
        <title>Horizontal gene cluster transfer increased hallucinogenic mushroom diversity.</title>
        <authorList>
            <person name="Reynolds H.T."/>
            <person name="Vijayakumar V."/>
            <person name="Gluck-Thaler E."/>
            <person name="Korotkin H.B."/>
            <person name="Matheny P.B."/>
            <person name="Slot J.C."/>
        </authorList>
    </citation>
    <scope>NUCLEOTIDE SEQUENCE [LARGE SCALE GENOMIC DNA]</scope>
    <source>
        <strain evidence="7 8">SRW20</strain>
    </source>
</reference>
<dbReference type="AlphaFoldDB" id="A0A409VVT7"/>
<keyword evidence="3" id="KW-0862">Zinc</keyword>
<comment type="caution">
    <text evidence="7">The sequence shown here is derived from an EMBL/GenBank/DDBJ whole genome shotgun (WGS) entry which is preliminary data.</text>
</comment>
<evidence type="ECO:0000256" key="3">
    <source>
        <dbReference type="ARBA" id="ARBA00022833"/>
    </source>
</evidence>
<evidence type="ECO:0000313" key="7">
    <source>
        <dbReference type="EMBL" id="PPQ70359.1"/>
    </source>
</evidence>
<dbReference type="Proteomes" id="UP000284706">
    <property type="component" value="Unassembled WGS sequence"/>
</dbReference>
<feature type="domain" description="MYND-type" evidence="6">
    <location>
        <begin position="7"/>
        <end position="48"/>
    </location>
</feature>
<organism evidence="7 8">
    <name type="scientific">Gymnopilus dilepis</name>
    <dbReference type="NCBI Taxonomy" id="231916"/>
    <lineage>
        <taxon>Eukaryota</taxon>
        <taxon>Fungi</taxon>
        <taxon>Dikarya</taxon>
        <taxon>Basidiomycota</taxon>
        <taxon>Agaricomycotina</taxon>
        <taxon>Agaricomycetes</taxon>
        <taxon>Agaricomycetidae</taxon>
        <taxon>Agaricales</taxon>
        <taxon>Agaricineae</taxon>
        <taxon>Hymenogastraceae</taxon>
        <taxon>Gymnopilus</taxon>
    </lineage>
</organism>
<dbReference type="SUPFAM" id="SSF144232">
    <property type="entry name" value="HIT/MYND zinc finger-like"/>
    <property type="match status" value="1"/>
</dbReference>
<evidence type="ECO:0000256" key="5">
    <source>
        <dbReference type="SAM" id="MobiDB-lite"/>
    </source>
</evidence>
<accession>A0A409VVT7</accession>
<dbReference type="InParanoid" id="A0A409VVT7"/>
<dbReference type="Gene3D" id="6.10.140.2220">
    <property type="match status" value="1"/>
</dbReference>
<keyword evidence="8" id="KW-1185">Reference proteome</keyword>
<dbReference type="GO" id="GO:0008270">
    <property type="term" value="F:zinc ion binding"/>
    <property type="evidence" value="ECO:0007669"/>
    <property type="project" value="UniProtKB-KW"/>
</dbReference>
<dbReference type="Pfam" id="PF01753">
    <property type="entry name" value="zf-MYND"/>
    <property type="match status" value="1"/>
</dbReference>
<feature type="region of interest" description="Disordered" evidence="5">
    <location>
        <begin position="172"/>
        <end position="191"/>
    </location>
</feature>
<evidence type="ECO:0000256" key="4">
    <source>
        <dbReference type="PROSITE-ProRule" id="PRU00134"/>
    </source>
</evidence>
<dbReference type="InterPro" id="IPR002893">
    <property type="entry name" value="Znf_MYND"/>
</dbReference>
<proteinExistence type="predicted"/>
<dbReference type="OrthoDB" id="432970at2759"/>
<protein>
    <recommendedName>
        <fullName evidence="6">MYND-type domain-containing protein</fullName>
    </recommendedName>
</protein>
<gene>
    <name evidence="7" type="ORF">CVT26_013793</name>
</gene>
<dbReference type="PROSITE" id="PS01360">
    <property type="entry name" value="ZF_MYND_1"/>
    <property type="match status" value="1"/>
</dbReference>
<dbReference type="EMBL" id="NHYE01005544">
    <property type="protein sequence ID" value="PPQ70359.1"/>
    <property type="molecule type" value="Genomic_DNA"/>
</dbReference>
<dbReference type="PROSITE" id="PS50865">
    <property type="entry name" value="ZF_MYND_2"/>
    <property type="match status" value="1"/>
</dbReference>
<keyword evidence="2 4" id="KW-0863">Zinc-finger</keyword>